<dbReference type="InterPro" id="IPR031148">
    <property type="entry name" value="Plexin"/>
</dbReference>
<organism evidence="3 4">
    <name type="scientific">Amblyomma americanum</name>
    <name type="common">Lone star tick</name>
    <dbReference type="NCBI Taxonomy" id="6943"/>
    <lineage>
        <taxon>Eukaryota</taxon>
        <taxon>Metazoa</taxon>
        <taxon>Ecdysozoa</taxon>
        <taxon>Arthropoda</taxon>
        <taxon>Chelicerata</taxon>
        <taxon>Arachnida</taxon>
        <taxon>Acari</taxon>
        <taxon>Parasitiformes</taxon>
        <taxon>Ixodida</taxon>
        <taxon>Ixodoidea</taxon>
        <taxon>Ixodidae</taxon>
        <taxon>Amblyomminae</taxon>
        <taxon>Amblyomma</taxon>
    </lineage>
</organism>
<sequence length="419" mass="47002">MLAASRGRRNLHDFAKGEIEALALITMRRVDITASFRSAQVVQDTVGSCSIERCPECWQGQEDPLDCGWCGDQCSRFDECPLNKNFSLHRCPKPVYHVHPRNGSIYGGTPITIEGDNLGGPDHEPYSSITILVGERICHVVQRSSKRQVKNSTHLECSREPVARDLEDQEKEVILMIDGLVVPSHSKNNLRHRFTFKPDPVVTDTAPKSRNFTVYVKGAHLDSVSKPIIVSRVTFPGQENEYLTKVCQPRRNGTEMICPGTPLKEFSVARNRELEAVDSDIEAQISFHMDGLHLPLDQNGDRGHFKLVYQPPPVFYSFPGVQSVDPSDPSVKITVKYDGHNYPIGDVILLSDSSSLYAGIVAVAVFLLVAAFAVGVFFLFRRRRRIKATSQSIPVVTYHNRRRLTLSTRRSEDNSEIPY</sequence>
<reference evidence="3 4" key="1">
    <citation type="journal article" date="2023" name="Arcadia Sci">
        <title>De novo assembly of a long-read Amblyomma americanum tick genome.</title>
        <authorList>
            <person name="Chou S."/>
            <person name="Poskanzer K.E."/>
            <person name="Rollins M."/>
            <person name="Thuy-Boun P.S."/>
        </authorList>
    </citation>
    <scope>NUCLEOTIDE SEQUENCE [LARGE SCALE GENOMIC DNA]</scope>
    <source>
        <strain evidence="3">F_SG_1</strain>
        <tissue evidence="3">Salivary glands</tissue>
    </source>
</reference>
<dbReference type="InterPro" id="IPR002909">
    <property type="entry name" value="IPT_dom"/>
</dbReference>
<dbReference type="Gene3D" id="2.60.40.10">
    <property type="entry name" value="Immunoglobulins"/>
    <property type="match status" value="1"/>
</dbReference>
<keyword evidence="1" id="KW-0472">Membrane</keyword>
<dbReference type="GO" id="GO:0005886">
    <property type="term" value="C:plasma membrane"/>
    <property type="evidence" value="ECO:0007669"/>
    <property type="project" value="TreeGrafter"/>
</dbReference>
<dbReference type="Proteomes" id="UP001321473">
    <property type="component" value="Unassembled WGS sequence"/>
</dbReference>
<evidence type="ECO:0000313" key="4">
    <source>
        <dbReference type="Proteomes" id="UP001321473"/>
    </source>
</evidence>
<name>A0AAQ4FB43_AMBAM</name>
<comment type="caution">
    <text evidence="3">The sequence shown here is derived from an EMBL/GenBank/DDBJ whole genome shotgun (WGS) entry which is preliminary data.</text>
</comment>
<dbReference type="InterPro" id="IPR013783">
    <property type="entry name" value="Ig-like_fold"/>
</dbReference>
<dbReference type="Gene3D" id="3.30.1680.10">
    <property type="entry name" value="ligand-binding face of the semaphorins, domain 2"/>
    <property type="match status" value="1"/>
</dbReference>
<dbReference type="AlphaFoldDB" id="A0AAQ4FB43"/>
<dbReference type="InterPro" id="IPR014756">
    <property type="entry name" value="Ig_E-set"/>
</dbReference>
<dbReference type="PANTHER" id="PTHR22625">
    <property type="entry name" value="PLEXIN"/>
    <property type="match status" value="1"/>
</dbReference>
<gene>
    <name evidence="3" type="ORF">V5799_009638</name>
</gene>
<evidence type="ECO:0000313" key="3">
    <source>
        <dbReference type="EMBL" id="KAK8784003.1"/>
    </source>
</evidence>
<feature type="transmembrane region" description="Helical" evidence="1">
    <location>
        <begin position="356"/>
        <end position="380"/>
    </location>
</feature>
<proteinExistence type="predicted"/>
<dbReference type="SUPFAM" id="SSF81296">
    <property type="entry name" value="E set domains"/>
    <property type="match status" value="1"/>
</dbReference>
<keyword evidence="1" id="KW-1133">Transmembrane helix</keyword>
<keyword evidence="1" id="KW-0812">Transmembrane</keyword>
<feature type="domain" description="IPT/TIG" evidence="2">
    <location>
        <begin position="96"/>
        <end position="157"/>
    </location>
</feature>
<accession>A0AAQ4FB43</accession>
<dbReference type="EMBL" id="JARKHS020004944">
    <property type="protein sequence ID" value="KAK8784003.1"/>
    <property type="molecule type" value="Genomic_DNA"/>
</dbReference>
<protein>
    <recommendedName>
        <fullName evidence="2">IPT/TIG domain-containing protein</fullName>
    </recommendedName>
</protein>
<keyword evidence="4" id="KW-1185">Reference proteome</keyword>
<dbReference type="GO" id="GO:0002116">
    <property type="term" value="C:semaphorin receptor complex"/>
    <property type="evidence" value="ECO:0007669"/>
    <property type="project" value="TreeGrafter"/>
</dbReference>
<dbReference type="GO" id="GO:0017154">
    <property type="term" value="F:semaphorin receptor activity"/>
    <property type="evidence" value="ECO:0007669"/>
    <property type="project" value="InterPro"/>
</dbReference>
<evidence type="ECO:0000256" key="1">
    <source>
        <dbReference type="SAM" id="Phobius"/>
    </source>
</evidence>
<dbReference type="CDD" id="cd00603">
    <property type="entry name" value="IPT_PCSR"/>
    <property type="match status" value="1"/>
</dbReference>
<dbReference type="Pfam" id="PF01833">
    <property type="entry name" value="TIG"/>
    <property type="match status" value="1"/>
</dbReference>
<dbReference type="PANTHER" id="PTHR22625:SF70">
    <property type="entry name" value="PLEXIN A, ISOFORM A"/>
    <property type="match status" value="1"/>
</dbReference>
<evidence type="ECO:0000259" key="2">
    <source>
        <dbReference type="Pfam" id="PF01833"/>
    </source>
</evidence>
<dbReference type="GO" id="GO:0030334">
    <property type="term" value="P:regulation of cell migration"/>
    <property type="evidence" value="ECO:0007669"/>
    <property type="project" value="TreeGrafter"/>
</dbReference>